<dbReference type="RefSeq" id="WP_115588278.1">
    <property type="nucleotide sequence ID" value="NZ_CP032099.1"/>
</dbReference>
<name>A0AAD0SM24_9BACT</name>
<evidence type="ECO:0000256" key="1">
    <source>
        <dbReference type="SAM" id="Coils"/>
    </source>
</evidence>
<dbReference type="Gene3D" id="1.10.287.510">
    <property type="entry name" value="Helix hairpin bin"/>
    <property type="match status" value="1"/>
</dbReference>
<dbReference type="PANTHER" id="PTHR32114">
    <property type="entry name" value="ABC TRANSPORTER ABCH.3"/>
    <property type="match status" value="1"/>
</dbReference>
<reference evidence="3 5" key="1">
    <citation type="submission" date="2017-09" db="EMBL/GenBank/DDBJ databases">
        <title>Genomics of the genus Arcobacter.</title>
        <authorList>
            <person name="Perez-Cataluna A."/>
            <person name="Figueras M.J."/>
            <person name="Salas-Masso N."/>
        </authorList>
    </citation>
    <scope>NUCLEOTIDE SEQUENCE [LARGE SCALE GENOMIC DNA]</scope>
    <source>
        <strain evidence="3 5">LMG 6621</strain>
    </source>
</reference>
<dbReference type="SUPFAM" id="SSF75712">
    <property type="entry name" value="Rad50 coiled-coil Zn hook"/>
    <property type="match status" value="1"/>
</dbReference>
<evidence type="ECO:0000313" key="5">
    <source>
        <dbReference type="Proteomes" id="UP000290580"/>
    </source>
</evidence>
<dbReference type="SUPFAM" id="SSF52540">
    <property type="entry name" value="P-loop containing nucleoside triphosphate hydrolases"/>
    <property type="match status" value="1"/>
</dbReference>
<dbReference type="EMBL" id="CP032099">
    <property type="protein sequence ID" value="AXX85104.1"/>
    <property type="molecule type" value="Genomic_DNA"/>
</dbReference>
<dbReference type="PANTHER" id="PTHR32114:SF2">
    <property type="entry name" value="ABC TRANSPORTER ABCH.3"/>
    <property type="match status" value="1"/>
</dbReference>
<gene>
    <name evidence="2" type="ORF">ASKIR_1300</name>
    <name evidence="3" type="ORF">CP959_06350</name>
</gene>
<proteinExistence type="predicted"/>
<dbReference type="Proteomes" id="UP000262029">
    <property type="component" value="Chromosome"/>
</dbReference>
<keyword evidence="5" id="KW-1185">Reference proteome</keyword>
<evidence type="ECO:0000313" key="4">
    <source>
        <dbReference type="Proteomes" id="UP000262029"/>
    </source>
</evidence>
<reference evidence="2 4" key="2">
    <citation type="submission" date="2018-08" db="EMBL/GenBank/DDBJ databases">
        <title>Complete genome of the Arcobacter skirrowii type strain LMG 6621.</title>
        <authorList>
            <person name="Miller W.G."/>
            <person name="Yee E."/>
            <person name="Bono J.L."/>
        </authorList>
    </citation>
    <scope>NUCLEOTIDE SEQUENCE [LARGE SCALE GENOMIC DNA]</scope>
    <source>
        <strain evidence="2 4">CCUG 10374</strain>
    </source>
</reference>
<evidence type="ECO:0000313" key="2">
    <source>
        <dbReference type="EMBL" id="AXX85104.1"/>
    </source>
</evidence>
<dbReference type="GeneID" id="61751051"/>
<dbReference type="EMBL" id="NXIC01000003">
    <property type="protein sequence ID" value="RXI25917.1"/>
    <property type="molecule type" value="Genomic_DNA"/>
</dbReference>
<evidence type="ECO:0000313" key="3">
    <source>
        <dbReference type="EMBL" id="RXI25917.1"/>
    </source>
</evidence>
<dbReference type="AlphaFoldDB" id="A0AAD0SM24"/>
<keyword evidence="1" id="KW-0175">Coiled coil</keyword>
<protein>
    <submittedName>
        <fullName evidence="2">Uncharacterized protein</fullName>
    </submittedName>
</protein>
<dbReference type="Gene3D" id="3.40.50.300">
    <property type="entry name" value="P-loop containing nucleotide triphosphate hydrolases"/>
    <property type="match status" value="1"/>
</dbReference>
<organism evidence="2 4">
    <name type="scientific">Aliarcobacter skirrowii CCUG 10374</name>
    <dbReference type="NCBI Taxonomy" id="1032239"/>
    <lineage>
        <taxon>Bacteria</taxon>
        <taxon>Pseudomonadati</taxon>
        <taxon>Campylobacterota</taxon>
        <taxon>Epsilonproteobacteria</taxon>
        <taxon>Campylobacterales</taxon>
        <taxon>Arcobacteraceae</taxon>
        <taxon>Aliarcobacter</taxon>
    </lineage>
</organism>
<dbReference type="InterPro" id="IPR027417">
    <property type="entry name" value="P-loop_NTPase"/>
</dbReference>
<accession>A0AAD0SM24</accession>
<dbReference type="Proteomes" id="UP000290580">
    <property type="component" value="Unassembled WGS sequence"/>
</dbReference>
<feature type="coiled-coil region" evidence="1">
    <location>
        <begin position="308"/>
        <end position="356"/>
    </location>
</feature>
<sequence length="570" mass="68163">MKKILRFDSLIIINERNRKYSYFKFEDGLNVIHGKNTSGKSTLIQSLLYSIGINDVSNNLSDILNNKLIFRLDCTINGSKYIFIRDENNFYVKHDKKIEKFYGINSDLSVEHIKLKEFINNLFNFKLKLEGNGVFNAAPIEVMYLPYYVSQDMGWISLRSSFKNLQYYKNFKFDYLDYYLGIDNPENREEKRKLEEDKISYKKELDFYENFELKNNSFKVSKFADEEFMEQAKKYLEEYTKGQNDLKKFQDKVLELSNALSYYKTRKQILTKVKNNQLKQNPEDGKCPVCENKLNPKLENIYNYHQDINDTFSQIEEADEKIKDIQSQIDSMYKKIENTKLELSRKYQVVQEYQKEEVSFKNWITNKSNLEILKNIDLKKQQAKNSLNEILIKLKNYKTDNDLRNSRLDKDKEFENLFRRYLNILEVKNKHLFESSKFLTLYNSYQFPTQGVENHKVYLAYNFAFNKFIEKNSYVHRLPFLLDAIFNEDIEDDNRKLIIKFIQEYSPKDTQTFITVADSEKQKWTISDNIDNANFINIGENKRERALLENDDFKVIEELYLEIQNIVTKV</sequence>